<dbReference type="EMBL" id="JAUJYO010000001">
    <property type="protein sequence ID" value="KAK1324893.1"/>
    <property type="molecule type" value="Genomic_DNA"/>
</dbReference>
<keyword evidence="6" id="KW-1185">Reference proteome</keyword>
<keyword evidence="1" id="KW-0112">Calmodulin-binding</keyword>
<reference evidence="5" key="1">
    <citation type="journal article" date="2023" name="Nat. Commun.">
        <title>Diploid and tetraploid genomes of Acorus and the evolution of monocots.</title>
        <authorList>
            <person name="Ma L."/>
            <person name="Liu K.W."/>
            <person name="Li Z."/>
            <person name="Hsiao Y.Y."/>
            <person name="Qi Y."/>
            <person name="Fu T."/>
            <person name="Tang G.D."/>
            <person name="Zhang D."/>
            <person name="Sun W.H."/>
            <person name="Liu D.K."/>
            <person name="Li Y."/>
            <person name="Chen G.Z."/>
            <person name="Liu X.D."/>
            <person name="Liao X.Y."/>
            <person name="Jiang Y.T."/>
            <person name="Yu X."/>
            <person name="Hao Y."/>
            <person name="Huang J."/>
            <person name="Zhao X.W."/>
            <person name="Ke S."/>
            <person name="Chen Y.Y."/>
            <person name="Wu W.L."/>
            <person name="Hsu J.L."/>
            <person name="Lin Y.F."/>
            <person name="Huang M.D."/>
            <person name="Li C.Y."/>
            <person name="Huang L."/>
            <person name="Wang Z.W."/>
            <person name="Zhao X."/>
            <person name="Zhong W.Y."/>
            <person name="Peng D.H."/>
            <person name="Ahmad S."/>
            <person name="Lan S."/>
            <person name="Zhang J.S."/>
            <person name="Tsai W.C."/>
            <person name="Van de Peer Y."/>
            <person name="Liu Z.J."/>
        </authorList>
    </citation>
    <scope>NUCLEOTIDE SEQUENCE</scope>
    <source>
        <strain evidence="5">CP</strain>
    </source>
</reference>
<dbReference type="PANTHER" id="PTHR32295:SF93">
    <property type="entry name" value="PROTEIN IQ-DOMAIN 9"/>
    <property type="match status" value="1"/>
</dbReference>
<comment type="caution">
    <text evidence="5">The sequence shown here is derived from an EMBL/GenBank/DDBJ whole genome shotgun (WGS) entry which is preliminary data.</text>
</comment>
<dbReference type="Proteomes" id="UP001180020">
    <property type="component" value="Unassembled WGS sequence"/>
</dbReference>
<proteinExistence type="inferred from homology"/>
<dbReference type="PROSITE" id="PS50096">
    <property type="entry name" value="IQ"/>
    <property type="match status" value="1"/>
</dbReference>
<feature type="region of interest" description="Disordered" evidence="4">
    <location>
        <begin position="114"/>
        <end position="144"/>
    </location>
</feature>
<evidence type="ECO:0000256" key="4">
    <source>
        <dbReference type="SAM" id="MobiDB-lite"/>
    </source>
</evidence>
<feature type="compositionally biased region" description="Polar residues" evidence="4">
    <location>
        <begin position="365"/>
        <end position="383"/>
    </location>
</feature>
<organism evidence="5 6">
    <name type="scientific">Acorus calamus</name>
    <name type="common">Sweet flag</name>
    <dbReference type="NCBI Taxonomy" id="4465"/>
    <lineage>
        <taxon>Eukaryota</taxon>
        <taxon>Viridiplantae</taxon>
        <taxon>Streptophyta</taxon>
        <taxon>Embryophyta</taxon>
        <taxon>Tracheophyta</taxon>
        <taxon>Spermatophyta</taxon>
        <taxon>Magnoliopsida</taxon>
        <taxon>Liliopsida</taxon>
        <taxon>Acoraceae</taxon>
        <taxon>Acorus</taxon>
    </lineage>
</organism>
<dbReference type="PANTHER" id="PTHR32295">
    <property type="entry name" value="IQ-DOMAIN 5-RELATED"/>
    <property type="match status" value="1"/>
</dbReference>
<sequence>MERQSRHCWARPLPLLKKLIKKRTTWKERKQRNEGKLMISLCLYLCHEKSWLLHQYLQTHNTHLRESKVFPSGSSICDFCEIFYAQTVFGLKRMGSGDWFKTIISLKKSKTNKSRKVKGQLGTESNQAKGNNRPQKGSDKLEYGAPSGNSGVLQMSKIIAATRIQTAIRGFMARKTLRSLKGMQKLQIHTQRDNIVKQATTTLSYIHSWSNIQSQIRARRLNMVVEGRIKLKKQESQLKLEARLQELEMEWSGGSETMEETIARLQQREEAAVKRERAMAYAFSHQWRANSSQNQGQFVYESGKADWGWSWMERWIAVRPWETRLPAQTVSPPKIQSRLAGRVGKSTNLSPRKIHSSAKPIKSNGKGTTRATDVQKAKPSTSPGVEILVSQVTDPSPVITK</sequence>
<feature type="region of interest" description="Disordered" evidence="4">
    <location>
        <begin position="342"/>
        <end position="401"/>
    </location>
</feature>
<evidence type="ECO:0000256" key="2">
    <source>
        <dbReference type="ARBA" id="ARBA00024341"/>
    </source>
</evidence>
<keyword evidence="3" id="KW-0175">Coiled coil</keyword>
<comment type="similarity">
    <text evidence="2">Belongs to the IQD family.</text>
</comment>
<dbReference type="AlphaFoldDB" id="A0AAV9FK83"/>
<feature type="compositionally biased region" description="Polar residues" evidence="4">
    <location>
        <begin position="122"/>
        <end position="135"/>
    </location>
</feature>
<dbReference type="CDD" id="cd23767">
    <property type="entry name" value="IQCD"/>
    <property type="match status" value="1"/>
</dbReference>
<accession>A0AAV9FK83</accession>
<evidence type="ECO:0000313" key="5">
    <source>
        <dbReference type="EMBL" id="KAK1324893.1"/>
    </source>
</evidence>
<reference evidence="5" key="2">
    <citation type="submission" date="2023-06" db="EMBL/GenBank/DDBJ databases">
        <authorList>
            <person name="Ma L."/>
            <person name="Liu K.-W."/>
            <person name="Li Z."/>
            <person name="Hsiao Y.-Y."/>
            <person name="Qi Y."/>
            <person name="Fu T."/>
            <person name="Tang G."/>
            <person name="Zhang D."/>
            <person name="Sun W.-H."/>
            <person name="Liu D.-K."/>
            <person name="Li Y."/>
            <person name="Chen G.-Z."/>
            <person name="Liu X.-D."/>
            <person name="Liao X.-Y."/>
            <person name="Jiang Y.-T."/>
            <person name="Yu X."/>
            <person name="Hao Y."/>
            <person name="Huang J."/>
            <person name="Zhao X.-W."/>
            <person name="Ke S."/>
            <person name="Chen Y.-Y."/>
            <person name="Wu W.-L."/>
            <person name="Hsu J.-L."/>
            <person name="Lin Y.-F."/>
            <person name="Huang M.-D."/>
            <person name="Li C.-Y."/>
            <person name="Huang L."/>
            <person name="Wang Z.-W."/>
            <person name="Zhao X."/>
            <person name="Zhong W.-Y."/>
            <person name="Peng D.-H."/>
            <person name="Ahmad S."/>
            <person name="Lan S."/>
            <person name="Zhang J.-S."/>
            <person name="Tsai W.-C."/>
            <person name="Van De Peer Y."/>
            <person name="Liu Z.-J."/>
        </authorList>
    </citation>
    <scope>NUCLEOTIDE SEQUENCE</scope>
    <source>
        <strain evidence="5">CP</strain>
        <tissue evidence="5">Leaves</tissue>
    </source>
</reference>
<protein>
    <submittedName>
        <fullName evidence="5">Protein IQ-DOMAIN 1</fullName>
    </submittedName>
</protein>
<evidence type="ECO:0000256" key="1">
    <source>
        <dbReference type="ARBA" id="ARBA00022860"/>
    </source>
</evidence>
<name>A0AAV9FK83_ACOCL</name>
<gene>
    <name evidence="5" type="primary">IQD1</name>
    <name evidence="5" type="ORF">QJS10_CPA01g02103</name>
</gene>
<evidence type="ECO:0000256" key="3">
    <source>
        <dbReference type="SAM" id="Coils"/>
    </source>
</evidence>
<dbReference type="GO" id="GO:0005516">
    <property type="term" value="F:calmodulin binding"/>
    <property type="evidence" value="ECO:0007669"/>
    <property type="project" value="UniProtKB-KW"/>
</dbReference>
<evidence type="ECO:0000313" key="6">
    <source>
        <dbReference type="Proteomes" id="UP001180020"/>
    </source>
</evidence>
<feature type="coiled-coil region" evidence="3">
    <location>
        <begin position="230"/>
        <end position="275"/>
    </location>
</feature>